<protein>
    <recommendedName>
        <fullName evidence="1">Biopterin-dependent aromatic amino acid hydroxylase family profile domain-containing protein</fullName>
    </recommendedName>
</protein>
<organism evidence="2">
    <name type="scientific">Arundo donax</name>
    <name type="common">Giant reed</name>
    <name type="synonym">Donax arundinaceus</name>
    <dbReference type="NCBI Taxonomy" id="35708"/>
    <lineage>
        <taxon>Eukaryota</taxon>
        <taxon>Viridiplantae</taxon>
        <taxon>Streptophyta</taxon>
        <taxon>Embryophyta</taxon>
        <taxon>Tracheophyta</taxon>
        <taxon>Spermatophyta</taxon>
        <taxon>Magnoliopsida</taxon>
        <taxon>Liliopsida</taxon>
        <taxon>Poales</taxon>
        <taxon>Poaceae</taxon>
        <taxon>PACMAD clade</taxon>
        <taxon>Arundinoideae</taxon>
        <taxon>Arundineae</taxon>
        <taxon>Arundo</taxon>
    </lineage>
</organism>
<dbReference type="EMBL" id="GBRH01264707">
    <property type="protein sequence ID" value="JAD33188.1"/>
    <property type="molecule type" value="Transcribed_RNA"/>
</dbReference>
<proteinExistence type="predicted"/>
<reference evidence="2" key="2">
    <citation type="journal article" date="2015" name="Data Brief">
        <title>Shoot transcriptome of the giant reed, Arundo donax.</title>
        <authorList>
            <person name="Barrero R.A."/>
            <person name="Guerrero F.D."/>
            <person name="Moolhuijzen P."/>
            <person name="Goolsby J.A."/>
            <person name="Tidwell J."/>
            <person name="Bellgard S.E."/>
            <person name="Bellgard M.I."/>
        </authorList>
    </citation>
    <scope>NUCLEOTIDE SEQUENCE</scope>
    <source>
        <tissue evidence="2">Shoot tissue taken approximately 20 cm above the soil surface</tissue>
    </source>
</reference>
<dbReference type="GO" id="GO:0016714">
    <property type="term" value="F:oxidoreductase activity, acting on paired donors, with incorporation or reduction of molecular oxygen, reduced pteridine as one donor, and incorporation of one atom of oxygen"/>
    <property type="evidence" value="ECO:0007669"/>
    <property type="project" value="InterPro"/>
</dbReference>
<evidence type="ECO:0000313" key="2">
    <source>
        <dbReference type="EMBL" id="JAD33188.1"/>
    </source>
</evidence>
<dbReference type="PROSITE" id="PS51410">
    <property type="entry name" value="BH4_AAA_HYDROXYL_2"/>
    <property type="match status" value="1"/>
</dbReference>
<reference evidence="2" key="1">
    <citation type="submission" date="2014-09" db="EMBL/GenBank/DDBJ databases">
        <authorList>
            <person name="Magalhaes I.L.F."/>
            <person name="Oliveira U."/>
            <person name="Santos F.R."/>
            <person name="Vidigal T.H.D.A."/>
            <person name="Brescovit A.D."/>
            <person name="Santos A.J."/>
        </authorList>
    </citation>
    <scope>NUCLEOTIDE SEQUENCE</scope>
    <source>
        <tissue evidence="2">Shoot tissue taken approximately 20 cm above the soil surface</tissue>
    </source>
</reference>
<feature type="domain" description="Biopterin-dependent aromatic amino acid hydroxylase family profile" evidence="1">
    <location>
        <begin position="1"/>
        <end position="23"/>
    </location>
</feature>
<dbReference type="InterPro" id="IPR019774">
    <property type="entry name" value="Aromatic-AA_hydroxylase_C"/>
</dbReference>
<accession>A0A0A8Z6A6</accession>
<sequence>MPTYLYFTIQFALFEVADTELAL</sequence>
<evidence type="ECO:0000259" key="1">
    <source>
        <dbReference type="PROSITE" id="PS51410"/>
    </source>
</evidence>
<name>A0A0A8Z6A6_ARUDO</name>
<dbReference type="AlphaFoldDB" id="A0A0A8Z6A6"/>